<dbReference type="EMBL" id="JAAMPC010000017">
    <property type="protein sequence ID" value="KAG2247249.1"/>
    <property type="molecule type" value="Genomic_DNA"/>
</dbReference>
<dbReference type="AlphaFoldDB" id="A0A8X7P748"/>
<evidence type="ECO:0000313" key="2">
    <source>
        <dbReference type="EMBL" id="KAG2247249.1"/>
    </source>
</evidence>
<reference evidence="2 3" key="1">
    <citation type="submission" date="2020-02" db="EMBL/GenBank/DDBJ databases">
        <authorList>
            <person name="Ma Q."/>
            <person name="Huang Y."/>
            <person name="Song X."/>
            <person name="Pei D."/>
        </authorList>
    </citation>
    <scope>NUCLEOTIDE SEQUENCE [LARGE SCALE GENOMIC DNA]</scope>
    <source>
        <strain evidence="2">Sxm20200214</strain>
        <tissue evidence="2">Leaf</tissue>
    </source>
</reference>
<keyword evidence="3" id="KW-1185">Reference proteome</keyword>
<gene>
    <name evidence="2" type="ORF">Bca52824_086877</name>
</gene>
<accession>A0A8X7P748</accession>
<name>A0A8X7P748_BRACI</name>
<sequence>MISWGPKCDIPNKIEGQTERKVCIDIKVAIRTLENPNEAHPPFRITQYNPKKKSPFRKIPNFK</sequence>
<feature type="region of interest" description="Disordered" evidence="1">
    <location>
        <begin position="37"/>
        <end position="63"/>
    </location>
</feature>
<organism evidence="2 3">
    <name type="scientific">Brassica carinata</name>
    <name type="common">Ethiopian mustard</name>
    <name type="synonym">Abyssinian cabbage</name>
    <dbReference type="NCBI Taxonomy" id="52824"/>
    <lineage>
        <taxon>Eukaryota</taxon>
        <taxon>Viridiplantae</taxon>
        <taxon>Streptophyta</taxon>
        <taxon>Embryophyta</taxon>
        <taxon>Tracheophyta</taxon>
        <taxon>Spermatophyta</taxon>
        <taxon>Magnoliopsida</taxon>
        <taxon>eudicotyledons</taxon>
        <taxon>Gunneridae</taxon>
        <taxon>Pentapetalae</taxon>
        <taxon>rosids</taxon>
        <taxon>malvids</taxon>
        <taxon>Brassicales</taxon>
        <taxon>Brassicaceae</taxon>
        <taxon>Brassiceae</taxon>
        <taxon>Brassica</taxon>
    </lineage>
</organism>
<dbReference type="OrthoDB" id="10369997at2759"/>
<comment type="caution">
    <text evidence="2">The sequence shown here is derived from an EMBL/GenBank/DDBJ whole genome shotgun (WGS) entry which is preliminary data.</text>
</comment>
<evidence type="ECO:0000256" key="1">
    <source>
        <dbReference type="SAM" id="MobiDB-lite"/>
    </source>
</evidence>
<evidence type="ECO:0000313" key="3">
    <source>
        <dbReference type="Proteomes" id="UP000886595"/>
    </source>
</evidence>
<proteinExistence type="predicted"/>
<protein>
    <submittedName>
        <fullName evidence="2">Uncharacterized protein</fullName>
    </submittedName>
</protein>
<dbReference type="Proteomes" id="UP000886595">
    <property type="component" value="Unassembled WGS sequence"/>
</dbReference>